<reference evidence="2" key="1">
    <citation type="journal article" date="2014" name="Int. J. Syst. Evol. Microbiol.">
        <title>Complete genome sequence of Corynebacterium casei LMG S-19264T (=DSM 44701T), isolated from a smear-ripened cheese.</title>
        <authorList>
            <consortium name="US DOE Joint Genome Institute (JGI-PGF)"/>
            <person name="Walter F."/>
            <person name="Albersmeier A."/>
            <person name="Kalinowski J."/>
            <person name="Ruckert C."/>
        </authorList>
    </citation>
    <scope>NUCLEOTIDE SEQUENCE</scope>
    <source>
        <strain evidence="2">CGMCC 1.8984</strain>
    </source>
</reference>
<gene>
    <name evidence="2" type="ORF">GCM10011372_14610</name>
</gene>
<evidence type="ECO:0000313" key="2">
    <source>
        <dbReference type="EMBL" id="GGJ77439.1"/>
    </source>
</evidence>
<name>A0A917PGM6_9MICO</name>
<protein>
    <submittedName>
        <fullName evidence="2">Uncharacterized protein</fullName>
    </submittedName>
</protein>
<proteinExistence type="predicted"/>
<reference evidence="2" key="2">
    <citation type="submission" date="2020-09" db="EMBL/GenBank/DDBJ databases">
        <authorList>
            <person name="Sun Q."/>
            <person name="Zhou Y."/>
        </authorList>
    </citation>
    <scope>NUCLEOTIDE SEQUENCE</scope>
    <source>
        <strain evidence="2">CGMCC 1.8984</strain>
    </source>
</reference>
<dbReference type="Proteomes" id="UP000636956">
    <property type="component" value="Unassembled WGS sequence"/>
</dbReference>
<comment type="caution">
    <text evidence="2">The sequence shown here is derived from an EMBL/GenBank/DDBJ whole genome shotgun (WGS) entry which is preliminary data.</text>
</comment>
<organism evidence="2 3">
    <name type="scientific">Agromyces bauzanensis</name>
    <dbReference type="NCBI Taxonomy" id="1308924"/>
    <lineage>
        <taxon>Bacteria</taxon>
        <taxon>Bacillati</taxon>
        <taxon>Actinomycetota</taxon>
        <taxon>Actinomycetes</taxon>
        <taxon>Micrococcales</taxon>
        <taxon>Microbacteriaceae</taxon>
        <taxon>Agromyces</taxon>
    </lineage>
</organism>
<feature type="region of interest" description="Disordered" evidence="1">
    <location>
        <begin position="94"/>
        <end position="127"/>
    </location>
</feature>
<dbReference type="AlphaFoldDB" id="A0A917PGM6"/>
<sequence>MGGVLWRGPGERAYHRAMAREEASPPEGNTFTRFFDRVDRALLPAFGLPPILDDRDEDTTPLDERACPICGHPMFEHVVDHSTPNTVLVCPTEERLPEHEPTTGPLNELGMPASGRRREKFEQRSSG</sequence>
<dbReference type="EMBL" id="BMMD01000006">
    <property type="protein sequence ID" value="GGJ77439.1"/>
    <property type="molecule type" value="Genomic_DNA"/>
</dbReference>
<evidence type="ECO:0000256" key="1">
    <source>
        <dbReference type="SAM" id="MobiDB-lite"/>
    </source>
</evidence>
<evidence type="ECO:0000313" key="3">
    <source>
        <dbReference type="Proteomes" id="UP000636956"/>
    </source>
</evidence>
<keyword evidence="3" id="KW-1185">Reference proteome</keyword>
<accession>A0A917PGM6</accession>